<dbReference type="PANTHER" id="PTHR38098">
    <property type="entry name" value="LPS-ASSEMBLY LIPOPROTEIN LPTE"/>
    <property type="match status" value="1"/>
</dbReference>
<keyword evidence="1 6" id="KW-0732">Signal</keyword>
<proteinExistence type="inferred from homology"/>
<evidence type="ECO:0000256" key="3">
    <source>
        <dbReference type="ARBA" id="ARBA00023139"/>
    </source>
</evidence>
<dbReference type="PANTHER" id="PTHR38098:SF1">
    <property type="entry name" value="LPS-ASSEMBLY LIPOPROTEIN LPTE"/>
    <property type="match status" value="1"/>
</dbReference>
<evidence type="ECO:0000256" key="4">
    <source>
        <dbReference type="ARBA" id="ARBA00023237"/>
    </source>
</evidence>
<dbReference type="OrthoDB" id="5612114at2"/>
<sequence>MTTTRLRQLPAIAALGLSLAIAGCGFQLRGTAVNEVNLRQLHVVSQDSHSELAEQLRERLRNDGVQLGSAAPWHLQLIEERWNSRTLARANRNSTTERELELVVRYALSNTQGDVLLGPDQLSVQRILLVDGNNFTAVDEEEQMLRREMRNDLLQQLNLRLSRLDEQELQRRQRDAEASR</sequence>
<comment type="subcellular location">
    <subcellularLocation>
        <location evidence="6">Cell outer membrane</location>
        <topology evidence="6">Lipid-anchor</topology>
    </subcellularLocation>
</comment>
<gene>
    <name evidence="6" type="primary">lptE</name>
    <name evidence="7" type="ORF">SAMN05216217_11364</name>
</gene>
<keyword evidence="3 6" id="KW-0564">Palmitate</keyword>
<dbReference type="AlphaFoldDB" id="A0A1I4T8W6"/>
<keyword evidence="2 6" id="KW-0472">Membrane</keyword>
<name>A0A1I4T8W6_9GAMM</name>
<dbReference type="GO" id="GO:1990351">
    <property type="term" value="C:transporter complex"/>
    <property type="evidence" value="ECO:0007669"/>
    <property type="project" value="TreeGrafter"/>
</dbReference>
<keyword evidence="4 6" id="KW-0998">Cell outer membrane</keyword>
<dbReference type="GO" id="GO:0043165">
    <property type="term" value="P:Gram-negative-bacterium-type cell outer membrane assembly"/>
    <property type="evidence" value="ECO:0007669"/>
    <property type="project" value="UniProtKB-UniRule"/>
</dbReference>
<dbReference type="GO" id="GO:0001530">
    <property type="term" value="F:lipopolysaccharide binding"/>
    <property type="evidence" value="ECO:0007669"/>
    <property type="project" value="TreeGrafter"/>
</dbReference>
<dbReference type="RefSeq" id="WP_093477341.1">
    <property type="nucleotide sequence ID" value="NZ_FOUI01000013.1"/>
</dbReference>
<dbReference type="EMBL" id="FOUI01000013">
    <property type="protein sequence ID" value="SFM73095.1"/>
    <property type="molecule type" value="Genomic_DNA"/>
</dbReference>
<evidence type="ECO:0000313" key="8">
    <source>
        <dbReference type="Proteomes" id="UP000243629"/>
    </source>
</evidence>
<dbReference type="InterPro" id="IPR007485">
    <property type="entry name" value="LPS_assembly_LptE"/>
</dbReference>
<accession>A0A1I4T8W6</accession>
<evidence type="ECO:0000313" key="7">
    <source>
        <dbReference type="EMBL" id="SFM73095.1"/>
    </source>
</evidence>
<keyword evidence="5 6" id="KW-0449">Lipoprotein</keyword>
<dbReference type="Proteomes" id="UP000243629">
    <property type="component" value="Unassembled WGS sequence"/>
</dbReference>
<evidence type="ECO:0000256" key="6">
    <source>
        <dbReference type="HAMAP-Rule" id="MF_01186"/>
    </source>
</evidence>
<dbReference type="GO" id="GO:0009279">
    <property type="term" value="C:cell outer membrane"/>
    <property type="evidence" value="ECO:0007669"/>
    <property type="project" value="UniProtKB-SubCell"/>
</dbReference>
<comment type="function">
    <text evidence="6">Together with LptD, is involved in the assembly of lipopolysaccharide (LPS) at the surface of the outer membrane. Required for the proper assembly of LptD. Binds LPS and may serve as the LPS recognition site at the outer membrane.</text>
</comment>
<reference evidence="8" key="1">
    <citation type="submission" date="2016-10" db="EMBL/GenBank/DDBJ databases">
        <authorList>
            <person name="Varghese N."/>
            <person name="Submissions S."/>
        </authorList>
    </citation>
    <scope>NUCLEOTIDE SEQUENCE [LARGE SCALE GENOMIC DNA]</scope>
    <source>
        <strain evidence="8">DSM 24213</strain>
    </source>
</reference>
<evidence type="ECO:0000256" key="5">
    <source>
        <dbReference type="ARBA" id="ARBA00023288"/>
    </source>
</evidence>
<dbReference type="GO" id="GO:0015920">
    <property type="term" value="P:lipopolysaccharide transport"/>
    <property type="evidence" value="ECO:0007669"/>
    <property type="project" value="TreeGrafter"/>
</dbReference>
<keyword evidence="8" id="KW-1185">Reference proteome</keyword>
<dbReference type="Pfam" id="PF04390">
    <property type="entry name" value="LptE"/>
    <property type="match status" value="1"/>
</dbReference>
<dbReference type="PROSITE" id="PS51257">
    <property type="entry name" value="PROKAR_LIPOPROTEIN"/>
    <property type="match status" value="1"/>
</dbReference>
<dbReference type="Gene3D" id="3.30.160.150">
    <property type="entry name" value="Lipoprotein like domain"/>
    <property type="match status" value="1"/>
</dbReference>
<dbReference type="HAMAP" id="MF_01186">
    <property type="entry name" value="LPS_assembly_LptE"/>
    <property type="match status" value="1"/>
</dbReference>
<protein>
    <recommendedName>
        <fullName evidence="6">LPS-assembly lipoprotein LptE</fullName>
    </recommendedName>
</protein>
<comment type="subunit">
    <text evidence="6">Component of the lipopolysaccharide transport and assembly complex. Interacts with LptD.</text>
</comment>
<organism evidence="7 8">
    <name type="scientific">Halopseudomonas yangmingensis</name>
    <dbReference type="NCBI Taxonomy" id="1720063"/>
    <lineage>
        <taxon>Bacteria</taxon>
        <taxon>Pseudomonadati</taxon>
        <taxon>Pseudomonadota</taxon>
        <taxon>Gammaproteobacteria</taxon>
        <taxon>Pseudomonadales</taxon>
        <taxon>Pseudomonadaceae</taxon>
        <taxon>Halopseudomonas</taxon>
    </lineage>
</organism>
<comment type="similarity">
    <text evidence="6">Belongs to the LptE lipoprotein family.</text>
</comment>
<dbReference type="STRING" id="1720063.SAMN05216217_11364"/>
<evidence type="ECO:0000256" key="2">
    <source>
        <dbReference type="ARBA" id="ARBA00023136"/>
    </source>
</evidence>
<evidence type="ECO:0000256" key="1">
    <source>
        <dbReference type="ARBA" id="ARBA00022729"/>
    </source>
</evidence>